<evidence type="ECO:0000256" key="4">
    <source>
        <dbReference type="ARBA" id="ARBA00023163"/>
    </source>
</evidence>
<evidence type="ECO:0000259" key="5">
    <source>
        <dbReference type="PROSITE" id="PS50931"/>
    </source>
</evidence>
<dbReference type="SUPFAM" id="SSF53850">
    <property type="entry name" value="Periplasmic binding protein-like II"/>
    <property type="match status" value="1"/>
</dbReference>
<dbReference type="Pfam" id="PF03466">
    <property type="entry name" value="LysR_substrate"/>
    <property type="match status" value="1"/>
</dbReference>
<comment type="similarity">
    <text evidence="1">Belongs to the LysR transcriptional regulatory family.</text>
</comment>
<gene>
    <name evidence="6" type="ORF">GE300_03000</name>
</gene>
<dbReference type="SUPFAM" id="SSF46785">
    <property type="entry name" value="Winged helix' DNA-binding domain"/>
    <property type="match status" value="1"/>
</dbReference>
<dbReference type="InterPro" id="IPR000847">
    <property type="entry name" value="LysR_HTH_N"/>
</dbReference>
<dbReference type="InterPro" id="IPR005119">
    <property type="entry name" value="LysR_subst-bd"/>
</dbReference>
<feature type="domain" description="HTH lysR-type" evidence="5">
    <location>
        <begin position="9"/>
        <end position="66"/>
    </location>
</feature>
<dbReference type="InterPro" id="IPR058163">
    <property type="entry name" value="LysR-type_TF_proteobact-type"/>
</dbReference>
<dbReference type="GO" id="GO:0006351">
    <property type="term" value="P:DNA-templated transcription"/>
    <property type="evidence" value="ECO:0007669"/>
    <property type="project" value="TreeGrafter"/>
</dbReference>
<protein>
    <submittedName>
        <fullName evidence="6">LysR family transcriptional regulator</fullName>
    </submittedName>
</protein>
<evidence type="ECO:0000313" key="7">
    <source>
        <dbReference type="Proteomes" id="UP000474957"/>
    </source>
</evidence>
<evidence type="ECO:0000313" key="6">
    <source>
        <dbReference type="EMBL" id="MSU88586.1"/>
    </source>
</evidence>
<keyword evidence="2" id="KW-0805">Transcription regulation</keyword>
<dbReference type="RefSeq" id="WP_154444684.1">
    <property type="nucleotide sequence ID" value="NZ_WIND01000001.1"/>
</dbReference>
<dbReference type="Pfam" id="PF00126">
    <property type="entry name" value="HTH_1"/>
    <property type="match status" value="1"/>
</dbReference>
<evidence type="ECO:0000256" key="2">
    <source>
        <dbReference type="ARBA" id="ARBA00023015"/>
    </source>
</evidence>
<dbReference type="Gene3D" id="1.10.10.10">
    <property type="entry name" value="Winged helix-like DNA-binding domain superfamily/Winged helix DNA-binding domain"/>
    <property type="match status" value="1"/>
</dbReference>
<reference evidence="6 7" key="1">
    <citation type="submission" date="2019-10" db="EMBL/GenBank/DDBJ databases">
        <title>Cognatihalovulum marinum gen. nov. sp. nov., a new member of the family Rhodobacteraceae isolated from deep seawater of the Northwest Indian Ocean.</title>
        <authorList>
            <person name="Ruan C."/>
            <person name="Wang J."/>
            <person name="Zheng X."/>
            <person name="Song L."/>
            <person name="Zhu Y."/>
            <person name="Huang Y."/>
            <person name="Lu Z."/>
            <person name="Du W."/>
            <person name="Huang L."/>
            <person name="Dai X."/>
        </authorList>
    </citation>
    <scope>NUCLEOTIDE SEQUENCE [LARGE SCALE GENOMIC DNA]</scope>
    <source>
        <strain evidence="6 7">2CG4</strain>
    </source>
</reference>
<dbReference type="PROSITE" id="PS50931">
    <property type="entry name" value="HTH_LYSR"/>
    <property type="match status" value="1"/>
</dbReference>
<evidence type="ECO:0000256" key="3">
    <source>
        <dbReference type="ARBA" id="ARBA00023125"/>
    </source>
</evidence>
<dbReference type="PRINTS" id="PR00039">
    <property type="entry name" value="HTHLYSR"/>
</dbReference>
<keyword evidence="7" id="KW-1185">Reference proteome</keyword>
<evidence type="ECO:0000256" key="1">
    <source>
        <dbReference type="ARBA" id="ARBA00009437"/>
    </source>
</evidence>
<dbReference type="AlphaFoldDB" id="A0A6L5YW57"/>
<dbReference type="PANTHER" id="PTHR30537">
    <property type="entry name" value="HTH-TYPE TRANSCRIPTIONAL REGULATOR"/>
    <property type="match status" value="1"/>
</dbReference>
<keyword evidence="3" id="KW-0238">DNA-binding</keyword>
<accession>A0A6L5YW57</accession>
<dbReference type="Gene3D" id="3.40.190.10">
    <property type="entry name" value="Periplasmic binding protein-like II"/>
    <property type="match status" value="2"/>
</dbReference>
<comment type="caution">
    <text evidence="6">The sequence shown here is derived from an EMBL/GenBank/DDBJ whole genome shotgun (WGS) entry which is preliminary data.</text>
</comment>
<organism evidence="6 7">
    <name type="scientific">Halovulum marinum</name>
    <dbReference type="NCBI Taxonomy" id="2662447"/>
    <lineage>
        <taxon>Bacteria</taxon>
        <taxon>Pseudomonadati</taxon>
        <taxon>Pseudomonadota</taxon>
        <taxon>Alphaproteobacteria</taxon>
        <taxon>Rhodobacterales</taxon>
        <taxon>Paracoccaceae</taxon>
        <taxon>Halovulum</taxon>
    </lineage>
</organism>
<keyword evidence="4" id="KW-0804">Transcription</keyword>
<dbReference type="PANTHER" id="PTHR30537:SF74">
    <property type="entry name" value="HTH-TYPE TRANSCRIPTIONAL REGULATOR TRPI"/>
    <property type="match status" value="1"/>
</dbReference>
<dbReference type="GO" id="GO:0043565">
    <property type="term" value="F:sequence-specific DNA binding"/>
    <property type="evidence" value="ECO:0007669"/>
    <property type="project" value="TreeGrafter"/>
</dbReference>
<dbReference type="GO" id="GO:0003700">
    <property type="term" value="F:DNA-binding transcription factor activity"/>
    <property type="evidence" value="ECO:0007669"/>
    <property type="project" value="InterPro"/>
</dbReference>
<dbReference type="EMBL" id="WIND01000001">
    <property type="protein sequence ID" value="MSU88586.1"/>
    <property type="molecule type" value="Genomic_DNA"/>
</dbReference>
<dbReference type="InterPro" id="IPR036388">
    <property type="entry name" value="WH-like_DNA-bd_sf"/>
</dbReference>
<proteinExistence type="inferred from homology"/>
<dbReference type="Proteomes" id="UP000474957">
    <property type="component" value="Unassembled WGS sequence"/>
</dbReference>
<dbReference type="InterPro" id="IPR036390">
    <property type="entry name" value="WH_DNA-bd_sf"/>
</dbReference>
<sequence>MSRRFYGLPPLTTLAAFESAARNLSFKNAATELNVTPGAVSHQIKALEGELGAALFIRRHRGVELTEDGHRLFGALAEAFVRISQNLRDIRQRNSISRVTLGATSAVASLWTAQLLAGFWHEHPDITVDQHVSDSGFGPAGDIDMFIRYGRDANAALDHHPLFRDELIPVAAPTLAARLPDPDLAELAAERLIYLDSFDQSWTRWSDWFAALQQAPPSQPGLRVNNYMIALYAAKDGQGVALGWRRLIDPMLRRGDLATVGRHSVPAPRRFYLVTRPEAELSPGALLLRDWLVANLHELNSPEG</sequence>
<dbReference type="FunFam" id="1.10.10.10:FF:000038">
    <property type="entry name" value="Glycine cleavage system transcriptional activator"/>
    <property type="match status" value="1"/>
</dbReference>
<name>A0A6L5YW57_9RHOB</name>